<dbReference type="InterPro" id="IPR036291">
    <property type="entry name" value="NAD(P)-bd_dom_sf"/>
</dbReference>
<name>A0A1I3JJP8_9BACL</name>
<gene>
    <name evidence="11" type="ORF">SAMN05421852_10191</name>
</gene>
<dbReference type="Proteomes" id="UP000199545">
    <property type="component" value="Unassembled WGS sequence"/>
</dbReference>
<dbReference type="InterPro" id="IPR001753">
    <property type="entry name" value="Enoyl-CoA_hydra/iso"/>
</dbReference>
<dbReference type="RefSeq" id="WP_425263896.1">
    <property type="nucleotide sequence ID" value="NZ_FORR01000001.1"/>
</dbReference>
<accession>A0A1I3JJP8</accession>
<dbReference type="EMBL" id="FORR01000001">
    <property type="protein sequence ID" value="SFI60218.1"/>
    <property type="molecule type" value="Genomic_DNA"/>
</dbReference>
<evidence type="ECO:0000256" key="7">
    <source>
        <dbReference type="ARBA" id="ARBA00023098"/>
    </source>
</evidence>
<dbReference type="Gene3D" id="3.40.50.720">
    <property type="entry name" value="NAD(P)-binding Rossmann-like Domain"/>
    <property type="match status" value="1"/>
</dbReference>
<comment type="similarity">
    <text evidence="2">Belongs to the 3-hydroxyacyl-CoA dehydrogenase family.</text>
</comment>
<dbReference type="SUPFAM" id="SSF52096">
    <property type="entry name" value="ClpP/crotonase"/>
    <property type="match status" value="1"/>
</dbReference>
<dbReference type="PANTHER" id="PTHR48075:SF7">
    <property type="entry name" value="3-HYDROXYACYL-COA DEHYDROGENASE-RELATED"/>
    <property type="match status" value="1"/>
</dbReference>
<organism evidence="11 12">
    <name type="scientific">Thermoflavimicrobium dichotomicum</name>
    <dbReference type="NCBI Taxonomy" id="46223"/>
    <lineage>
        <taxon>Bacteria</taxon>
        <taxon>Bacillati</taxon>
        <taxon>Bacillota</taxon>
        <taxon>Bacilli</taxon>
        <taxon>Bacillales</taxon>
        <taxon>Thermoactinomycetaceae</taxon>
        <taxon>Thermoflavimicrobium</taxon>
    </lineage>
</organism>
<dbReference type="CDD" id="cd06558">
    <property type="entry name" value="crotonase-like"/>
    <property type="match status" value="1"/>
</dbReference>
<evidence type="ECO:0000259" key="10">
    <source>
        <dbReference type="Pfam" id="PF02737"/>
    </source>
</evidence>
<feature type="domain" description="3-hydroxyacyl-CoA dehydrogenase C-terminal" evidence="9">
    <location>
        <begin position="201"/>
        <end position="300"/>
    </location>
</feature>
<dbReference type="SUPFAM" id="SSF48179">
    <property type="entry name" value="6-phosphogluconate dehydrogenase C-terminal domain-like"/>
    <property type="match status" value="2"/>
</dbReference>
<keyword evidence="12" id="KW-1185">Reference proteome</keyword>
<evidence type="ECO:0000256" key="8">
    <source>
        <dbReference type="ARBA" id="ARBA00049556"/>
    </source>
</evidence>
<dbReference type="SUPFAM" id="SSF51735">
    <property type="entry name" value="NAD(P)-binding Rossmann-fold domains"/>
    <property type="match status" value="1"/>
</dbReference>
<reference evidence="11 12" key="1">
    <citation type="submission" date="2016-10" db="EMBL/GenBank/DDBJ databases">
        <authorList>
            <person name="de Groot N.N."/>
        </authorList>
    </citation>
    <scope>NUCLEOTIDE SEQUENCE [LARGE SCALE GENOMIC DNA]</scope>
    <source>
        <strain evidence="11 12">DSM 44778</strain>
    </source>
</reference>
<dbReference type="InterPro" id="IPR006108">
    <property type="entry name" value="3HC_DH_C"/>
</dbReference>
<keyword evidence="3" id="KW-0276">Fatty acid metabolism</keyword>
<dbReference type="Gene3D" id="3.90.226.10">
    <property type="entry name" value="2-enoyl-CoA Hydratase, Chain A, domain 1"/>
    <property type="match status" value="1"/>
</dbReference>
<dbReference type="UniPathway" id="UPA00659"/>
<dbReference type="Gene3D" id="1.10.1040.50">
    <property type="match status" value="1"/>
</dbReference>
<evidence type="ECO:0000256" key="3">
    <source>
        <dbReference type="ARBA" id="ARBA00022832"/>
    </source>
</evidence>
<dbReference type="InterPro" id="IPR006176">
    <property type="entry name" value="3-OHacyl-CoA_DH_NAD-bd"/>
</dbReference>
<comment type="catalytic activity">
    <reaction evidence="8">
        <text>a (3S)-3-hydroxyacyl-CoA + NAD(+) = a 3-oxoacyl-CoA + NADH + H(+)</text>
        <dbReference type="Rhea" id="RHEA:22432"/>
        <dbReference type="ChEBI" id="CHEBI:15378"/>
        <dbReference type="ChEBI" id="CHEBI:57318"/>
        <dbReference type="ChEBI" id="CHEBI:57540"/>
        <dbReference type="ChEBI" id="CHEBI:57945"/>
        <dbReference type="ChEBI" id="CHEBI:90726"/>
        <dbReference type="EC" id="1.1.1.35"/>
    </reaction>
</comment>
<dbReference type="AlphaFoldDB" id="A0A1I3JJP8"/>
<dbReference type="GO" id="GO:0003857">
    <property type="term" value="F:(3S)-3-hydroxyacyl-CoA dehydrogenase (NAD+) activity"/>
    <property type="evidence" value="ECO:0007669"/>
    <property type="project" value="UniProtKB-EC"/>
</dbReference>
<evidence type="ECO:0000313" key="12">
    <source>
        <dbReference type="Proteomes" id="UP000199545"/>
    </source>
</evidence>
<proteinExistence type="inferred from homology"/>
<evidence type="ECO:0000256" key="1">
    <source>
        <dbReference type="ARBA" id="ARBA00005005"/>
    </source>
</evidence>
<keyword evidence="6" id="KW-0520">NAD</keyword>
<sequence length="793" mass="87683">MAKIKKAAVIGAGVMGAAIAGHLANVGISTYLLDIVPRDLTDEEKQDKKARNRLAQAGKDRLFKEKPSPLYSKEVAGLIKVGNLEDDFDQLSEVDWIVEAVIENLQIKRDLFERIEKVWKPGIIVSSNTSGISINQMVEGRSEEFKKHFLGTHFFNPPRYMKLLEIIPGHSTDKAIVQSMKAFAEEVLGKGVVLCKDTPNFIANRIGTYGLQVTLQAMEDLGLGPDEVDSVTGRAMGRPKSATFRTLDLVGLDTYVHVCNNVYENVNDPEEKAVFKVSPLLQKMVDNKWLGSKTGQGFYKKVKTDKGNEILALDPKTLEYRPRKKLKAPSLDQAKRGKTLADQLKALVYSNDTAGKLAWTITKKVLLYSAQHLEEIANDIVGIDQAMKWGFNWDLGPFEMWDAIGVEKSVARMREEGETIPKLVEDLLASGRTSFYQKEEGKVHAFHIGGKWKEVEEHEKVINLALLKEQGKVIKKNSGASLIDIGDDIACLEFHSPKQAIGAEIITMINYAVKEVSANYRGLVIGNQAPNFCVGANLMLMLMEAQDYNWPEIDLMVRQFQKAMGSLRYLDKPVVAAPFGMTLGGGVEVCLPADRIQAAAETYMGLVEVGVGLIPGGGGNKEMLIRWMEGVDPKDKVALQPMVNHVFMAIGQAKVSTSALDARKYKFLRPCDGITVNRDHLLYDAKQVALGLAKSGYKPPQPVQIPVVGETGYSLMKLAARELLLGGYITEHDYKIACKLAFVLAGGNVPEGTLVSEQYLLDLEREAFLSLIGEPKTQQRMQYMLAKGKPLRN</sequence>
<dbReference type="GO" id="GO:0070403">
    <property type="term" value="F:NAD+ binding"/>
    <property type="evidence" value="ECO:0007669"/>
    <property type="project" value="InterPro"/>
</dbReference>
<evidence type="ECO:0000313" key="11">
    <source>
        <dbReference type="EMBL" id="SFI60218.1"/>
    </source>
</evidence>
<feature type="domain" description="3-hydroxyacyl-CoA dehydrogenase NAD binding" evidence="10">
    <location>
        <begin position="6"/>
        <end position="198"/>
    </location>
</feature>
<protein>
    <submittedName>
        <fullName evidence="11">3-hydroxyacyl-CoA dehydrogenase</fullName>
    </submittedName>
</protein>
<keyword evidence="4" id="KW-0442">Lipid degradation</keyword>
<comment type="pathway">
    <text evidence="1">Lipid metabolism; fatty acid beta-oxidation.</text>
</comment>
<evidence type="ECO:0000256" key="6">
    <source>
        <dbReference type="ARBA" id="ARBA00023027"/>
    </source>
</evidence>
<dbReference type="Pfam" id="PF02737">
    <property type="entry name" value="3HCDH_N"/>
    <property type="match status" value="1"/>
</dbReference>
<evidence type="ECO:0000256" key="5">
    <source>
        <dbReference type="ARBA" id="ARBA00023002"/>
    </source>
</evidence>
<keyword evidence="5" id="KW-0560">Oxidoreductase</keyword>
<dbReference type="STRING" id="46223.SAMN05421852_10191"/>
<dbReference type="Pfam" id="PF00378">
    <property type="entry name" value="ECH_1"/>
    <property type="match status" value="1"/>
</dbReference>
<dbReference type="PANTHER" id="PTHR48075">
    <property type="entry name" value="3-HYDROXYACYL-COA DEHYDROGENASE FAMILY PROTEIN"/>
    <property type="match status" value="1"/>
</dbReference>
<dbReference type="InterPro" id="IPR029045">
    <property type="entry name" value="ClpP/crotonase-like_dom_sf"/>
</dbReference>
<evidence type="ECO:0000256" key="2">
    <source>
        <dbReference type="ARBA" id="ARBA00009463"/>
    </source>
</evidence>
<dbReference type="InterPro" id="IPR008927">
    <property type="entry name" value="6-PGluconate_DH-like_C_sf"/>
</dbReference>
<dbReference type="GO" id="GO:0006635">
    <property type="term" value="P:fatty acid beta-oxidation"/>
    <property type="evidence" value="ECO:0007669"/>
    <property type="project" value="UniProtKB-UniPathway"/>
</dbReference>
<evidence type="ECO:0000259" key="9">
    <source>
        <dbReference type="Pfam" id="PF00725"/>
    </source>
</evidence>
<keyword evidence="7" id="KW-0443">Lipid metabolism</keyword>
<evidence type="ECO:0000256" key="4">
    <source>
        <dbReference type="ARBA" id="ARBA00022963"/>
    </source>
</evidence>
<dbReference type="Pfam" id="PF00725">
    <property type="entry name" value="3HCDH"/>
    <property type="match status" value="1"/>
</dbReference>